<dbReference type="PROSITE" id="PS50835">
    <property type="entry name" value="IG_LIKE"/>
    <property type="match status" value="1"/>
</dbReference>
<evidence type="ECO:0000256" key="9">
    <source>
        <dbReference type="ARBA" id="ARBA00023319"/>
    </source>
</evidence>
<dbReference type="Proteomes" id="UP000594220">
    <property type="component" value="Unplaced"/>
</dbReference>
<keyword evidence="9" id="KW-0393">Immunoglobulin domain</keyword>
<keyword evidence="7" id="KW-1015">Disulfide bond</keyword>
<sequence>MLFHSLNKLLKVVARSRRQISQKPLGLTGLSEAYVGGESAKGKRPKEPGENKIKPLNKKVKPKIPKLKEKESTDSSSKSQSIMTQVMDKGRFQKPAATLSLSAGQNIELRCKGNNIRWSYPSYLDTFKDSRLSIKQLDRYGQLILVNSTAADTGEYSCWLQLCHGDNCKKDESKTGSTYIFFTDKGELFVPTPNYFEIVYLHPDKPSVIPCRITIPSAKVTLHREFPAEEIKTDGTNVIYDMKRGFIYQHPTSDHKGVVYCRAESQGAPQISIKYQLLYVEVPSGPPSTTIMASSSQAEGGDNVNILCTVLGEPDIEVKFSWMYPGQESERPVTIQDSWRLINRGIGHTTRISRSVIVIEDFETSDAGNYVCVAQNSRGQTTVATSVELA</sequence>
<dbReference type="OMA" id="CWGQLCN"/>
<dbReference type="SMART" id="SM00409">
    <property type="entry name" value="IG"/>
    <property type="match status" value="2"/>
</dbReference>
<evidence type="ECO:0000313" key="12">
    <source>
        <dbReference type="Ensembl" id="ENSCPRP00005015431.1"/>
    </source>
</evidence>
<keyword evidence="6" id="KW-0677">Repeat</keyword>
<dbReference type="PANTHER" id="PTHR15360:SF1">
    <property type="entry name" value="PLATELET-DERIVED GROWTH FACTOR RECEPTOR-LIKE PROTEIN"/>
    <property type="match status" value="1"/>
</dbReference>
<evidence type="ECO:0000256" key="7">
    <source>
        <dbReference type="ARBA" id="ARBA00023157"/>
    </source>
</evidence>
<dbReference type="SMART" id="SM00408">
    <property type="entry name" value="IGc2"/>
    <property type="match status" value="2"/>
</dbReference>
<dbReference type="Gene3D" id="2.60.40.10">
    <property type="entry name" value="Immunoglobulins"/>
    <property type="match status" value="3"/>
</dbReference>
<feature type="region of interest" description="Disordered" evidence="10">
    <location>
        <begin position="34"/>
        <end position="82"/>
    </location>
</feature>
<evidence type="ECO:0000256" key="3">
    <source>
        <dbReference type="ARBA" id="ARBA00019671"/>
    </source>
</evidence>
<evidence type="ECO:0000256" key="2">
    <source>
        <dbReference type="ARBA" id="ARBA00011360"/>
    </source>
</evidence>
<dbReference type="AlphaFoldDB" id="A0A7M4EV15"/>
<dbReference type="GO" id="GO:0005576">
    <property type="term" value="C:extracellular region"/>
    <property type="evidence" value="ECO:0007669"/>
    <property type="project" value="UniProtKB-SubCell"/>
</dbReference>
<dbReference type="InterPro" id="IPR013783">
    <property type="entry name" value="Ig-like_fold"/>
</dbReference>
<dbReference type="InterPro" id="IPR003599">
    <property type="entry name" value="Ig_sub"/>
</dbReference>
<comment type="subunit">
    <text evidence="2">Forms a complex composed of PDGFRL, TNK2 and GRB2.</text>
</comment>
<comment type="subcellular location">
    <subcellularLocation>
        <location evidence="1">Secreted</location>
    </subcellularLocation>
</comment>
<dbReference type="InterPro" id="IPR007110">
    <property type="entry name" value="Ig-like_dom"/>
</dbReference>
<dbReference type="GeneTree" id="ENSGT00390000017153"/>
<dbReference type="PANTHER" id="PTHR15360">
    <property type="entry name" value="PLATELET-DERIVED GROWTH FACTOR RECEPTOR LIKE"/>
    <property type="match status" value="1"/>
</dbReference>
<keyword evidence="8" id="KW-0325">Glycoprotein</keyword>
<dbReference type="InterPro" id="IPR042495">
    <property type="entry name" value="PDGFRL"/>
</dbReference>
<dbReference type="FunFam" id="2.60.40.10:FF:000223">
    <property type="entry name" value="Platelet-derived growth factor receptor beta"/>
    <property type="match status" value="1"/>
</dbReference>
<keyword evidence="13" id="KW-1185">Reference proteome</keyword>
<evidence type="ECO:0000256" key="5">
    <source>
        <dbReference type="ARBA" id="ARBA00022729"/>
    </source>
</evidence>
<proteinExistence type="predicted"/>
<dbReference type="SUPFAM" id="SSF48726">
    <property type="entry name" value="Immunoglobulin"/>
    <property type="match status" value="3"/>
</dbReference>
<evidence type="ECO:0000259" key="11">
    <source>
        <dbReference type="PROSITE" id="PS50835"/>
    </source>
</evidence>
<keyword evidence="4" id="KW-0964">Secreted</keyword>
<accession>A0A7M4EV15</accession>
<dbReference type="Pfam" id="PF13927">
    <property type="entry name" value="Ig_3"/>
    <property type="match status" value="1"/>
</dbReference>
<name>A0A7M4EV15_CROPO</name>
<feature type="domain" description="Ig-like" evidence="11">
    <location>
        <begin position="287"/>
        <end position="390"/>
    </location>
</feature>
<reference evidence="12" key="1">
    <citation type="submission" date="2025-08" db="UniProtKB">
        <authorList>
            <consortium name="Ensembl"/>
        </authorList>
    </citation>
    <scope>IDENTIFICATION</scope>
</reference>
<dbReference type="FunFam" id="2.60.40.10:FF:001395">
    <property type="entry name" value="Platelet-derived growth factor receptor-like protein"/>
    <property type="match status" value="1"/>
</dbReference>
<evidence type="ECO:0000256" key="4">
    <source>
        <dbReference type="ARBA" id="ARBA00022525"/>
    </source>
</evidence>
<protein>
    <recommendedName>
        <fullName evidence="3">Platelet-derived growth factor receptor-like protein</fullName>
    </recommendedName>
</protein>
<dbReference type="InterPro" id="IPR003598">
    <property type="entry name" value="Ig_sub2"/>
</dbReference>
<dbReference type="InterPro" id="IPR036179">
    <property type="entry name" value="Ig-like_dom_sf"/>
</dbReference>
<keyword evidence="5" id="KW-0732">Signal</keyword>
<evidence type="ECO:0000256" key="1">
    <source>
        <dbReference type="ARBA" id="ARBA00004613"/>
    </source>
</evidence>
<evidence type="ECO:0000313" key="13">
    <source>
        <dbReference type="Proteomes" id="UP000594220"/>
    </source>
</evidence>
<dbReference type="Pfam" id="PF21339">
    <property type="entry name" value="VEGFR-1-like_Ig-like"/>
    <property type="match status" value="1"/>
</dbReference>
<reference evidence="12" key="2">
    <citation type="submission" date="2025-09" db="UniProtKB">
        <authorList>
            <consortium name="Ensembl"/>
        </authorList>
    </citation>
    <scope>IDENTIFICATION</scope>
</reference>
<organism evidence="12 13">
    <name type="scientific">Crocodylus porosus</name>
    <name type="common">Saltwater crocodile</name>
    <name type="synonym">Estuarine crocodile</name>
    <dbReference type="NCBI Taxonomy" id="8502"/>
    <lineage>
        <taxon>Eukaryota</taxon>
        <taxon>Metazoa</taxon>
        <taxon>Chordata</taxon>
        <taxon>Craniata</taxon>
        <taxon>Vertebrata</taxon>
        <taxon>Euteleostomi</taxon>
        <taxon>Archelosauria</taxon>
        <taxon>Archosauria</taxon>
        <taxon>Crocodylia</taxon>
        <taxon>Longirostres</taxon>
        <taxon>Crocodylidae</taxon>
        <taxon>Crocodylus</taxon>
    </lineage>
</organism>
<evidence type="ECO:0000256" key="8">
    <source>
        <dbReference type="ARBA" id="ARBA00023180"/>
    </source>
</evidence>
<evidence type="ECO:0000256" key="6">
    <source>
        <dbReference type="ARBA" id="ARBA00022737"/>
    </source>
</evidence>
<gene>
    <name evidence="12" type="primary">PDGFRL</name>
</gene>
<dbReference type="Ensembl" id="ENSCPRT00005018108.1">
    <property type="protein sequence ID" value="ENSCPRP00005015431.1"/>
    <property type="gene ID" value="ENSCPRG00005010816.1"/>
</dbReference>
<feature type="compositionally biased region" description="Basic residues" evidence="10">
    <location>
        <begin position="55"/>
        <end position="65"/>
    </location>
</feature>
<evidence type="ECO:0000256" key="10">
    <source>
        <dbReference type="SAM" id="MobiDB-lite"/>
    </source>
</evidence>